<evidence type="ECO:0000256" key="2">
    <source>
        <dbReference type="SAM" id="Phobius"/>
    </source>
</evidence>
<gene>
    <name evidence="3" type="ORF">H9Q80_03055</name>
</gene>
<dbReference type="PROSITE" id="PS51257">
    <property type="entry name" value="PROKAR_LIPOPROTEIN"/>
    <property type="match status" value="1"/>
</dbReference>
<feature type="transmembrane region" description="Helical" evidence="2">
    <location>
        <begin position="36"/>
        <end position="55"/>
    </location>
</feature>
<protein>
    <submittedName>
        <fullName evidence="3">Uncharacterized protein</fullName>
    </submittedName>
</protein>
<feature type="coiled-coil region" evidence="1">
    <location>
        <begin position="142"/>
        <end position="169"/>
    </location>
</feature>
<dbReference type="Proteomes" id="UP000515856">
    <property type="component" value="Chromosome"/>
</dbReference>
<organism evidence="3 4">
    <name type="scientific">[Eubacterium] hominis</name>
    <dbReference type="NCBI Taxonomy" id="2764325"/>
    <lineage>
        <taxon>Bacteria</taxon>
        <taxon>Bacillati</taxon>
        <taxon>Bacillota</taxon>
        <taxon>Erysipelotrichia</taxon>
        <taxon>Erysipelotrichales</taxon>
        <taxon>Erysipelotrichaceae</taxon>
        <taxon>Amedibacillus</taxon>
    </lineage>
</organism>
<keyword evidence="4" id="KW-1185">Reference proteome</keyword>
<keyword evidence="2" id="KW-0812">Transmembrane</keyword>
<proteinExistence type="predicted"/>
<reference evidence="3 4" key="1">
    <citation type="submission" date="2020-08" db="EMBL/GenBank/DDBJ databases">
        <authorList>
            <person name="Liu C."/>
            <person name="Sun Q."/>
        </authorList>
    </citation>
    <scope>NUCLEOTIDE SEQUENCE [LARGE SCALE GENOMIC DNA]</scope>
    <source>
        <strain evidence="3 4">NSJ-61</strain>
    </source>
</reference>
<keyword evidence="2" id="KW-0472">Membrane</keyword>
<accession>A0A7G9GQ67</accession>
<keyword evidence="2" id="KW-1133">Transmembrane helix</keyword>
<evidence type="ECO:0000313" key="4">
    <source>
        <dbReference type="Proteomes" id="UP000515856"/>
    </source>
</evidence>
<name>A0A7G9GQ67_9FIRM</name>
<dbReference type="EMBL" id="CP060636">
    <property type="protein sequence ID" value="QNM12949.1"/>
    <property type="molecule type" value="Genomic_DNA"/>
</dbReference>
<feature type="transmembrane region" description="Helical" evidence="2">
    <location>
        <begin position="12"/>
        <end position="30"/>
    </location>
</feature>
<dbReference type="RefSeq" id="WP_117455758.1">
    <property type="nucleotide sequence ID" value="NZ_CP060636.1"/>
</dbReference>
<keyword evidence="1" id="KW-0175">Coiled coil</keyword>
<sequence length="274" mass="32033">MIEYYIRKHTLYKVAIAVLIVSACALVYAIYMNVNALTLCLLFVLQIAVVSSILMKAIKEVIHHYHEEWDTILDDDVDPKKLIEKYQKDEKLQTFTEARANCAVYYHLAGDQTSAKMMIQDILATEKKLAQQAMFHINLAAFYEAEDDIDMSKQELASAKEELQKLEKKKIYAGSVFKMKNRLKMLEMYYAYKDHAISDKEYEVYLKKMLKQEKTNRGKLQQHYRLAILYMDQEQLGFARDEVNQVIDLGRKTYMAEKIQLKLRALEDKEGLSL</sequence>
<evidence type="ECO:0000256" key="1">
    <source>
        <dbReference type="SAM" id="Coils"/>
    </source>
</evidence>
<dbReference type="KEGG" id="ehn:H9Q80_03055"/>
<dbReference type="AlphaFoldDB" id="A0A7G9GQ67"/>
<evidence type="ECO:0000313" key="3">
    <source>
        <dbReference type="EMBL" id="QNM12949.1"/>
    </source>
</evidence>